<evidence type="ECO:0000313" key="1">
    <source>
        <dbReference type="EMBL" id="JAD73876.1"/>
    </source>
</evidence>
<organism evidence="1">
    <name type="scientific">Arundo donax</name>
    <name type="common">Giant reed</name>
    <name type="synonym">Donax arundinaceus</name>
    <dbReference type="NCBI Taxonomy" id="35708"/>
    <lineage>
        <taxon>Eukaryota</taxon>
        <taxon>Viridiplantae</taxon>
        <taxon>Streptophyta</taxon>
        <taxon>Embryophyta</taxon>
        <taxon>Tracheophyta</taxon>
        <taxon>Spermatophyta</taxon>
        <taxon>Magnoliopsida</taxon>
        <taxon>Liliopsida</taxon>
        <taxon>Poales</taxon>
        <taxon>Poaceae</taxon>
        <taxon>PACMAD clade</taxon>
        <taxon>Arundinoideae</taxon>
        <taxon>Arundineae</taxon>
        <taxon>Arundo</taxon>
    </lineage>
</organism>
<proteinExistence type="predicted"/>
<name>A0A0A9CE59_ARUDO</name>
<sequence length="38" mass="3820">MKGNMKMNVDAAISHSSNLGAVGVVCRNADGRFVAAGA</sequence>
<dbReference type="AlphaFoldDB" id="A0A0A9CE59"/>
<dbReference type="EMBL" id="GBRH01224019">
    <property type="protein sequence ID" value="JAD73876.1"/>
    <property type="molecule type" value="Transcribed_RNA"/>
</dbReference>
<accession>A0A0A9CE59</accession>
<reference evidence="1" key="2">
    <citation type="journal article" date="2015" name="Data Brief">
        <title>Shoot transcriptome of the giant reed, Arundo donax.</title>
        <authorList>
            <person name="Barrero R.A."/>
            <person name="Guerrero F.D."/>
            <person name="Moolhuijzen P."/>
            <person name="Goolsby J.A."/>
            <person name="Tidwell J."/>
            <person name="Bellgard S.E."/>
            <person name="Bellgard M.I."/>
        </authorList>
    </citation>
    <scope>NUCLEOTIDE SEQUENCE</scope>
    <source>
        <tissue evidence="1">Shoot tissue taken approximately 20 cm above the soil surface</tissue>
    </source>
</reference>
<reference evidence="1" key="1">
    <citation type="submission" date="2014-09" db="EMBL/GenBank/DDBJ databases">
        <authorList>
            <person name="Magalhaes I.L.F."/>
            <person name="Oliveira U."/>
            <person name="Santos F.R."/>
            <person name="Vidigal T.H.D.A."/>
            <person name="Brescovit A.D."/>
            <person name="Santos A.J."/>
        </authorList>
    </citation>
    <scope>NUCLEOTIDE SEQUENCE</scope>
    <source>
        <tissue evidence="1">Shoot tissue taken approximately 20 cm above the soil surface</tissue>
    </source>
</reference>
<protein>
    <submittedName>
        <fullName evidence="1">Uncharacterized protein</fullName>
    </submittedName>
</protein>